<dbReference type="PANTHER" id="PTHR12820">
    <property type="entry name" value="VACUOLAR SORTING PROTEIN 53"/>
    <property type="match status" value="1"/>
</dbReference>
<evidence type="ECO:0000256" key="4">
    <source>
        <dbReference type="ARBA" id="ARBA00022753"/>
    </source>
</evidence>
<dbReference type="InterPro" id="IPR031745">
    <property type="entry name" value="Vps53_C"/>
</dbReference>
<dbReference type="GO" id="GO:0000938">
    <property type="term" value="C:GARP complex"/>
    <property type="evidence" value="ECO:0007669"/>
    <property type="project" value="InterPro"/>
</dbReference>
<evidence type="ECO:0000256" key="1">
    <source>
        <dbReference type="ARBA" id="ARBA00004150"/>
    </source>
</evidence>
<dbReference type="PANTHER" id="PTHR12820:SF0">
    <property type="entry name" value="VACUOLAR PROTEIN SORTING-ASSOCIATED PROTEIN 53 HOMOLOG"/>
    <property type="match status" value="1"/>
</dbReference>
<protein>
    <submittedName>
        <fullName evidence="10">Uncharacterized protein</fullName>
    </submittedName>
</protein>
<name>A0A642USS8_9ASCO</name>
<evidence type="ECO:0000313" key="10">
    <source>
        <dbReference type="EMBL" id="KAA8902220.1"/>
    </source>
</evidence>
<evidence type="ECO:0000259" key="9">
    <source>
        <dbReference type="Pfam" id="PF16854"/>
    </source>
</evidence>
<comment type="subcellular location">
    <subcellularLocation>
        <location evidence="2">Endosome membrane</location>
        <topology evidence="2">Peripheral membrane protein</topology>
    </subcellularLocation>
    <subcellularLocation>
        <location evidence="1">Golgi apparatus</location>
        <location evidence="1">trans-Golgi network membrane</location>
        <topology evidence="1">Peripheral membrane protein</topology>
    </subcellularLocation>
</comment>
<dbReference type="Pfam" id="PF04100">
    <property type="entry name" value="Vps53_N"/>
    <property type="match status" value="1"/>
</dbReference>
<dbReference type="VEuPathDB" id="FungiDB:TRICI_005936"/>
<keyword evidence="5" id="KW-0333">Golgi apparatus</keyword>
<evidence type="ECO:0000313" key="11">
    <source>
        <dbReference type="Proteomes" id="UP000761534"/>
    </source>
</evidence>
<proteinExistence type="inferred from homology"/>
<keyword evidence="4" id="KW-0967">Endosome</keyword>
<dbReference type="Pfam" id="PF16854">
    <property type="entry name" value="VPS53_C"/>
    <property type="match status" value="1"/>
</dbReference>
<keyword evidence="6" id="KW-0472">Membrane</keyword>
<organism evidence="10 11">
    <name type="scientific">Trichomonascus ciferrii</name>
    <dbReference type="NCBI Taxonomy" id="44093"/>
    <lineage>
        <taxon>Eukaryota</taxon>
        <taxon>Fungi</taxon>
        <taxon>Dikarya</taxon>
        <taxon>Ascomycota</taxon>
        <taxon>Saccharomycotina</taxon>
        <taxon>Dipodascomycetes</taxon>
        <taxon>Dipodascales</taxon>
        <taxon>Trichomonascaceae</taxon>
        <taxon>Trichomonascus</taxon>
        <taxon>Trichomonascus ciferrii complex</taxon>
    </lineage>
</organism>
<feature type="domain" description="Vps53 N-terminal" evidence="8">
    <location>
        <begin position="10"/>
        <end position="376"/>
    </location>
</feature>
<reference evidence="10" key="1">
    <citation type="journal article" date="2019" name="G3 (Bethesda)">
        <title>Genome Assemblies of Two Rare Opportunistic Yeast Pathogens: Diutina rugosa (syn. Candida rugosa) and Trichomonascus ciferrii (syn. Candida ciferrii).</title>
        <authorList>
            <person name="Mixao V."/>
            <person name="Saus E."/>
            <person name="Hansen A.P."/>
            <person name="Lass-Florl C."/>
            <person name="Gabaldon T."/>
        </authorList>
    </citation>
    <scope>NUCLEOTIDE SEQUENCE</scope>
    <source>
        <strain evidence="10">CBS 4856</strain>
    </source>
</reference>
<comment type="caution">
    <text evidence="10">The sequence shown here is derived from an EMBL/GenBank/DDBJ whole genome shotgun (WGS) entry which is preliminary data.</text>
</comment>
<evidence type="ECO:0000256" key="3">
    <source>
        <dbReference type="ARBA" id="ARBA00008628"/>
    </source>
</evidence>
<gene>
    <name evidence="10" type="ORF">TRICI_005936</name>
</gene>
<dbReference type="InterPro" id="IPR039766">
    <property type="entry name" value="Vps53"/>
</dbReference>
<feature type="region of interest" description="Disordered" evidence="7">
    <location>
        <begin position="376"/>
        <end position="396"/>
    </location>
</feature>
<dbReference type="GO" id="GO:0010008">
    <property type="term" value="C:endosome membrane"/>
    <property type="evidence" value="ECO:0007669"/>
    <property type="project" value="UniProtKB-SubCell"/>
</dbReference>
<evidence type="ECO:0000256" key="2">
    <source>
        <dbReference type="ARBA" id="ARBA00004481"/>
    </source>
</evidence>
<accession>A0A642USS8</accession>
<dbReference type="InterPro" id="IPR038260">
    <property type="entry name" value="Vps53_C_sf"/>
</dbReference>
<dbReference type="GO" id="GO:0005829">
    <property type="term" value="C:cytosol"/>
    <property type="evidence" value="ECO:0007669"/>
    <property type="project" value="GOC"/>
</dbReference>
<dbReference type="Gene3D" id="1.10.357.110">
    <property type="entry name" value="Vacuolar protein sorting-associated protein 53, C-terminus"/>
    <property type="match status" value="1"/>
</dbReference>
<sequence>MALDPLDQEDYNPIDHLNGLFKNPSNLGRLTELEEHTRLYSAYLDCQLSKPVELSDEEQESVKRVEDAPEEIDALIKEMGELKVRAEASEKTITDMTYDIKRLDNTKANLVQTITVLKRLQMLTTAYDQLEGVVKKRQYKEMAQTLPAVLELMSHFKSFRSISQIAMLSRRIGEIQTQISDQIFKDFALVIEGTNKAEASQQQFSDIAAGLADACVVLDSLPGNHREQLITWYCNVQLREYRSIFKNNDEAGSLDNISRRYAYLKRLLKRHNEEYSRYFAANWNVVEALCNSFCMTTREDISLLLKQAGRGINVQLLLQALEETLEFEAFLEKRFASSKSKEPKYEKIISIAFQPHLNLWIEHQDKLLSNKFSQYKAPPRPSQENQDVAGEVQTSESEPTVLPSSADLFIFYRQAFTQTAKLSTGPPLLDLCNLFGKWLGIYCQQVLSRVLPNRLSSLDDVKSVCMVLNTADYCFTTTTQLEQKIIDMLDPELKEKVDLEREKNQFLELISSSITSLVNKVLMACEGSWREMVNTNWSRLEVVGDQSSYVSELRRCVEEETTTILDLIQKELYCRMVCDKTVEAVTSEFLQRVVYCRPISEVAAEQMLLDLYVLKGSFLKLPLLKPQRGEISSPKEVSNAYSRHVTKSLGRVETILKVILTQTDPAEGLVQNYFYLVGDSSTNNFSKILYLKGVSRGNQTRLIELFNSHLKAHDDLAPESPILTNLRIQNQSSHTRVPSSTFSSPVEPPKVLGSSILSKENLEKGFERFTHGPEGPVVNKLNENFRNIGRLFRRDGSGHNSPKGR</sequence>
<feature type="domain" description="Vps53 C-terminal" evidence="9">
    <location>
        <begin position="605"/>
        <end position="694"/>
    </location>
</feature>
<dbReference type="GO" id="GO:0042147">
    <property type="term" value="P:retrograde transport, endosome to Golgi"/>
    <property type="evidence" value="ECO:0007669"/>
    <property type="project" value="InterPro"/>
</dbReference>
<dbReference type="AlphaFoldDB" id="A0A642USS8"/>
<comment type="similarity">
    <text evidence="3">Belongs to the VPS53 family.</text>
</comment>
<evidence type="ECO:0000256" key="6">
    <source>
        <dbReference type="ARBA" id="ARBA00023136"/>
    </source>
</evidence>
<feature type="compositionally biased region" description="Polar residues" evidence="7">
    <location>
        <begin position="382"/>
        <end position="396"/>
    </location>
</feature>
<dbReference type="OrthoDB" id="10261632at2759"/>
<evidence type="ECO:0000256" key="5">
    <source>
        <dbReference type="ARBA" id="ARBA00023034"/>
    </source>
</evidence>
<dbReference type="Proteomes" id="UP000761534">
    <property type="component" value="Unassembled WGS sequence"/>
</dbReference>
<dbReference type="InterPro" id="IPR007234">
    <property type="entry name" value="Vps53_N"/>
</dbReference>
<evidence type="ECO:0000256" key="7">
    <source>
        <dbReference type="SAM" id="MobiDB-lite"/>
    </source>
</evidence>
<dbReference type="EMBL" id="SWFS01000470">
    <property type="protein sequence ID" value="KAA8902220.1"/>
    <property type="molecule type" value="Genomic_DNA"/>
</dbReference>
<keyword evidence="11" id="KW-1185">Reference proteome</keyword>
<evidence type="ECO:0000259" key="8">
    <source>
        <dbReference type="Pfam" id="PF04100"/>
    </source>
</evidence>